<dbReference type="EC" id="6.1.1.3" evidence="13"/>
<feature type="domain" description="Aminoacyl-transfer RNA synthetases class-II family profile" evidence="15">
    <location>
        <begin position="230"/>
        <end position="485"/>
    </location>
</feature>
<dbReference type="GO" id="GO:0005524">
    <property type="term" value="F:ATP binding"/>
    <property type="evidence" value="ECO:0007669"/>
    <property type="project" value="UniProtKB-UniRule"/>
</dbReference>
<evidence type="ECO:0000256" key="12">
    <source>
        <dbReference type="ARBA" id="ARBA00049515"/>
    </source>
</evidence>
<evidence type="ECO:0000256" key="4">
    <source>
        <dbReference type="ARBA" id="ARBA00022598"/>
    </source>
</evidence>
<keyword evidence="4 13" id="KW-0436">Ligase</keyword>
<evidence type="ECO:0000256" key="3">
    <source>
        <dbReference type="ARBA" id="ARBA00022555"/>
    </source>
</evidence>
<dbReference type="FunFam" id="3.30.930.10:FF:000002">
    <property type="entry name" value="Threonine--tRNA ligase"/>
    <property type="match status" value="1"/>
</dbReference>
<dbReference type="Gene3D" id="3.30.980.10">
    <property type="entry name" value="Threonyl-trna Synthetase, Chain A, domain 2"/>
    <property type="match status" value="1"/>
</dbReference>
<feature type="binding site" evidence="13">
    <location>
        <position position="462"/>
    </location>
    <ligand>
        <name>Zn(2+)</name>
        <dbReference type="ChEBI" id="CHEBI:29105"/>
        <note>catalytic</note>
    </ligand>
</feature>
<comment type="similarity">
    <text evidence="1 13">Belongs to the class-II aminoacyl-tRNA synthetase family.</text>
</comment>
<evidence type="ECO:0000256" key="9">
    <source>
        <dbReference type="ARBA" id="ARBA00022884"/>
    </source>
</evidence>
<dbReference type="InterPro" id="IPR018163">
    <property type="entry name" value="Thr/Ala-tRNA-synth_IIc_edit"/>
</dbReference>
<feature type="binding site" evidence="13">
    <location>
        <position position="282"/>
    </location>
    <ligand>
        <name>Zn(2+)</name>
        <dbReference type="ChEBI" id="CHEBI:29105"/>
        <note>catalytic</note>
    </ligand>
</feature>
<dbReference type="GO" id="GO:0006435">
    <property type="term" value="P:threonyl-tRNA aminoacylation"/>
    <property type="evidence" value="ECO:0007669"/>
    <property type="project" value="UniProtKB-UniRule"/>
</dbReference>
<dbReference type="STRING" id="1797535.A2744_00400"/>
<evidence type="ECO:0000259" key="15">
    <source>
        <dbReference type="PROSITE" id="PS50862"/>
    </source>
</evidence>
<keyword evidence="5 13" id="KW-0479">Metal-binding</keyword>
<dbReference type="GO" id="GO:0004829">
    <property type="term" value="F:threonine-tRNA ligase activity"/>
    <property type="evidence" value="ECO:0007669"/>
    <property type="project" value="UniProtKB-UniRule"/>
</dbReference>
<dbReference type="GO" id="GO:0005737">
    <property type="term" value="C:cytoplasm"/>
    <property type="evidence" value="ECO:0007669"/>
    <property type="project" value="UniProtKB-SubCell"/>
</dbReference>
<dbReference type="InterPro" id="IPR006195">
    <property type="entry name" value="aa-tRNA-synth_II"/>
</dbReference>
<comment type="subcellular location">
    <subcellularLocation>
        <location evidence="13">Cytoplasm</location>
    </subcellularLocation>
</comment>
<dbReference type="PANTHER" id="PTHR11451:SF44">
    <property type="entry name" value="THREONINE--TRNA LIGASE, CHLOROPLASTIC_MITOCHONDRIAL 2"/>
    <property type="match status" value="1"/>
</dbReference>
<keyword evidence="3 13" id="KW-0820">tRNA-binding</keyword>
<evidence type="ECO:0000256" key="6">
    <source>
        <dbReference type="ARBA" id="ARBA00022741"/>
    </source>
</evidence>
<evidence type="ECO:0000256" key="14">
    <source>
        <dbReference type="SAM" id="Coils"/>
    </source>
</evidence>
<evidence type="ECO:0000256" key="13">
    <source>
        <dbReference type="HAMAP-Rule" id="MF_00184"/>
    </source>
</evidence>
<organism evidence="16 17">
    <name type="scientific">Candidatus Buchananbacteria bacterium RIFCSPHIGHO2_01_FULL_44_11</name>
    <dbReference type="NCBI Taxonomy" id="1797535"/>
    <lineage>
        <taxon>Bacteria</taxon>
        <taxon>Candidatus Buchananiibacteriota</taxon>
    </lineage>
</organism>
<evidence type="ECO:0000256" key="5">
    <source>
        <dbReference type="ARBA" id="ARBA00022723"/>
    </source>
</evidence>
<dbReference type="Proteomes" id="UP000178240">
    <property type="component" value="Unassembled WGS sequence"/>
</dbReference>
<dbReference type="CDD" id="cd00860">
    <property type="entry name" value="ThrRS_anticodon"/>
    <property type="match status" value="1"/>
</dbReference>
<dbReference type="AlphaFoldDB" id="A0A1G1Y0T8"/>
<dbReference type="Gene3D" id="3.30.930.10">
    <property type="entry name" value="Bira Bifunctional Protein, Domain 2"/>
    <property type="match status" value="1"/>
</dbReference>
<dbReference type="InterPro" id="IPR002314">
    <property type="entry name" value="aa-tRNA-synt_IIb"/>
</dbReference>
<dbReference type="HAMAP" id="MF_00184">
    <property type="entry name" value="Thr_tRNA_synth"/>
    <property type="match status" value="1"/>
</dbReference>
<dbReference type="CDD" id="cd00771">
    <property type="entry name" value="ThrRS_core"/>
    <property type="match status" value="1"/>
</dbReference>
<evidence type="ECO:0000256" key="10">
    <source>
        <dbReference type="ARBA" id="ARBA00022917"/>
    </source>
</evidence>
<evidence type="ECO:0000256" key="2">
    <source>
        <dbReference type="ARBA" id="ARBA00022490"/>
    </source>
</evidence>
<protein>
    <recommendedName>
        <fullName evidence="13">Threonine--tRNA ligase</fullName>
        <ecNumber evidence="13">6.1.1.3</ecNumber>
    </recommendedName>
    <alternativeName>
        <fullName evidence="13">Threonyl-tRNA synthetase</fullName>
        <shortName evidence="13">ThrRS</shortName>
    </alternativeName>
</protein>
<comment type="subunit">
    <text evidence="13">Homodimer.</text>
</comment>
<keyword evidence="14" id="KW-0175">Coiled coil</keyword>
<keyword evidence="10 13" id="KW-0648">Protein biosynthesis</keyword>
<dbReference type="PANTHER" id="PTHR11451">
    <property type="entry name" value="THREONINE-TRNA LIGASE"/>
    <property type="match status" value="1"/>
</dbReference>
<gene>
    <name evidence="13" type="primary">thrS</name>
    <name evidence="16" type="ORF">A2744_00400</name>
</gene>
<dbReference type="SUPFAM" id="SSF55681">
    <property type="entry name" value="Class II aaRS and biotin synthetases"/>
    <property type="match status" value="1"/>
</dbReference>
<dbReference type="PRINTS" id="PR01047">
    <property type="entry name" value="TRNASYNTHTHR"/>
</dbReference>
<dbReference type="GO" id="GO:0046872">
    <property type="term" value="F:metal ion binding"/>
    <property type="evidence" value="ECO:0007669"/>
    <property type="project" value="UniProtKB-KW"/>
</dbReference>
<evidence type="ECO:0000256" key="7">
    <source>
        <dbReference type="ARBA" id="ARBA00022833"/>
    </source>
</evidence>
<comment type="caution">
    <text evidence="13">Lacks conserved residue(s) required for the propagation of feature annotation.</text>
</comment>
<feature type="binding site" evidence="13">
    <location>
        <position position="333"/>
    </location>
    <ligand>
        <name>Zn(2+)</name>
        <dbReference type="ChEBI" id="CHEBI:29105"/>
        <note>catalytic</note>
    </ligand>
</feature>
<dbReference type="GO" id="GO:0000049">
    <property type="term" value="F:tRNA binding"/>
    <property type="evidence" value="ECO:0007669"/>
    <property type="project" value="UniProtKB-KW"/>
</dbReference>
<evidence type="ECO:0000313" key="16">
    <source>
        <dbReference type="EMBL" id="OGY45420.1"/>
    </source>
</evidence>
<keyword evidence="6 13" id="KW-0547">Nucleotide-binding</keyword>
<evidence type="ECO:0000256" key="1">
    <source>
        <dbReference type="ARBA" id="ARBA00008226"/>
    </source>
</evidence>
<dbReference type="Pfam" id="PF00587">
    <property type="entry name" value="tRNA-synt_2b"/>
    <property type="match status" value="1"/>
</dbReference>
<dbReference type="Gene3D" id="3.30.54.20">
    <property type="match status" value="1"/>
</dbReference>
<dbReference type="InterPro" id="IPR004154">
    <property type="entry name" value="Anticodon-bd"/>
</dbReference>
<keyword evidence="2 13" id="KW-0963">Cytoplasm</keyword>
<comment type="caution">
    <text evidence="16">The sequence shown here is derived from an EMBL/GenBank/DDBJ whole genome shotgun (WGS) entry which is preliminary data.</text>
</comment>
<evidence type="ECO:0000256" key="11">
    <source>
        <dbReference type="ARBA" id="ARBA00023146"/>
    </source>
</evidence>
<dbReference type="InterPro" id="IPR047246">
    <property type="entry name" value="ThrRS_anticodon"/>
</dbReference>
<proteinExistence type="inferred from homology"/>
<dbReference type="PROSITE" id="PS50862">
    <property type="entry name" value="AA_TRNA_LIGASE_II"/>
    <property type="match status" value="1"/>
</dbReference>
<dbReference type="InterPro" id="IPR033728">
    <property type="entry name" value="ThrRS_core"/>
</dbReference>
<dbReference type="EMBL" id="MHIE01000020">
    <property type="protein sequence ID" value="OGY45420.1"/>
    <property type="molecule type" value="Genomic_DNA"/>
</dbReference>
<name>A0A1G1Y0T8_9BACT</name>
<dbReference type="InterPro" id="IPR012947">
    <property type="entry name" value="tRNA_SAD"/>
</dbReference>
<dbReference type="Gene3D" id="3.40.50.800">
    <property type="entry name" value="Anticodon-binding domain"/>
    <property type="match status" value="1"/>
</dbReference>
<keyword evidence="7 13" id="KW-0862">Zinc</keyword>
<accession>A0A1G1Y0T8</accession>
<dbReference type="Pfam" id="PF07973">
    <property type="entry name" value="tRNA_SAD"/>
    <property type="match status" value="1"/>
</dbReference>
<comment type="catalytic activity">
    <reaction evidence="12 13">
        <text>tRNA(Thr) + L-threonine + ATP = L-threonyl-tRNA(Thr) + AMP + diphosphate + H(+)</text>
        <dbReference type="Rhea" id="RHEA:24624"/>
        <dbReference type="Rhea" id="RHEA-COMP:9670"/>
        <dbReference type="Rhea" id="RHEA-COMP:9704"/>
        <dbReference type="ChEBI" id="CHEBI:15378"/>
        <dbReference type="ChEBI" id="CHEBI:30616"/>
        <dbReference type="ChEBI" id="CHEBI:33019"/>
        <dbReference type="ChEBI" id="CHEBI:57926"/>
        <dbReference type="ChEBI" id="CHEBI:78442"/>
        <dbReference type="ChEBI" id="CHEBI:78534"/>
        <dbReference type="ChEBI" id="CHEBI:456215"/>
        <dbReference type="EC" id="6.1.1.3"/>
    </reaction>
</comment>
<feature type="coiled-coil region" evidence="14">
    <location>
        <begin position="48"/>
        <end position="75"/>
    </location>
</feature>
<dbReference type="NCBIfam" id="TIGR00418">
    <property type="entry name" value="thrS"/>
    <property type="match status" value="1"/>
</dbReference>
<dbReference type="SUPFAM" id="SSF52954">
    <property type="entry name" value="Class II aaRS ABD-related"/>
    <property type="match status" value="1"/>
</dbReference>
<dbReference type="InterPro" id="IPR036621">
    <property type="entry name" value="Anticodon-bd_dom_sf"/>
</dbReference>
<keyword evidence="9 13" id="KW-0694">RNA-binding</keyword>
<dbReference type="InterPro" id="IPR002320">
    <property type="entry name" value="Thr-tRNA-ligase_IIa"/>
</dbReference>
<dbReference type="SUPFAM" id="SSF55186">
    <property type="entry name" value="ThrRS/AlaRS common domain"/>
    <property type="match status" value="1"/>
</dbReference>
<dbReference type="FunFam" id="3.40.50.800:FF:000001">
    <property type="entry name" value="Threonine--tRNA ligase"/>
    <property type="match status" value="1"/>
</dbReference>
<dbReference type="Pfam" id="PF03129">
    <property type="entry name" value="HGTP_anticodon"/>
    <property type="match status" value="1"/>
</dbReference>
<sequence length="587" mass="67138">MNSNLEKIRHTAAHVLAQAVLELYPQAKLTIGPPIAEGFYYDFDMAGKTFSEDDLQKLEEKMKNIIDQDQRLNQYKLPSAEAIKFLEKQHQPYKVEMAEQLQASGELELGFYEMVAGKDEVRFVDLCKGPHVKSTKEIGGFKLLKVAGAYWRGDEKNAMLQRIYGTAFASQKEVADYLKRLALAEARDHRKLGVQLELFVFSDLVGPGMPLYTPRGATIRQMIIDYSNELQQKIGYQVVHTPNINKAELFKVSGHYDKFKDNMLEVKSHYTEEQYFLKPMNCPQHTQIYAAKMRSYKDLPIKIADFANLYRDEKPGELSGLTRLRSFSQDDGHCFCREDQIEEEFTAVLGMIEQALKTYGMEYWIRLSLSDPKNQDKYIGEVKTWQKAEKILEDILKKNKLKYQKAEGEAAFYGPKMDVIANDAIGREWQISTIQLDFGMPQRFGLVYIDSDGKEKMPVMIHRAIVGSPERFMAILIEHYAGAFPVWLAPVQAQVIPVGEDFLPVAQKLADELAAAGMRVEVDTVNETVGYKIRKAEKFKVPYMLVIGQKEIDSGQLNVRIRGQKETESMSQADFIARIKKEVDQRL</sequence>
<evidence type="ECO:0000313" key="17">
    <source>
        <dbReference type="Proteomes" id="UP000178240"/>
    </source>
</evidence>
<keyword evidence="11 13" id="KW-0030">Aminoacyl-tRNA synthetase</keyword>
<dbReference type="FunFam" id="3.30.980.10:FF:000005">
    <property type="entry name" value="Threonyl-tRNA synthetase, mitochondrial"/>
    <property type="match status" value="1"/>
</dbReference>
<dbReference type="InterPro" id="IPR045864">
    <property type="entry name" value="aa-tRNA-synth_II/BPL/LPL"/>
</dbReference>
<evidence type="ECO:0000256" key="8">
    <source>
        <dbReference type="ARBA" id="ARBA00022840"/>
    </source>
</evidence>
<dbReference type="SMART" id="SM00863">
    <property type="entry name" value="tRNA_SAD"/>
    <property type="match status" value="1"/>
</dbReference>
<keyword evidence="8 13" id="KW-0067">ATP-binding</keyword>
<reference evidence="16 17" key="1">
    <citation type="journal article" date="2016" name="Nat. Commun.">
        <title>Thousands of microbial genomes shed light on interconnected biogeochemical processes in an aquifer system.</title>
        <authorList>
            <person name="Anantharaman K."/>
            <person name="Brown C.T."/>
            <person name="Hug L.A."/>
            <person name="Sharon I."/>
            <person name="Castelle C.J."/>
            <person name="Probst A.J."/>
            <person name="Thomas B.C."/>
            <person name="Singh A."/>
            <person name="Wilkins M.J."/>
            <person name="Karaoz U."/>
            <person name="Brodie E.L."/>
            <person name="Williams K.H."/>
            <person name="Hubbard S.S."/>
            <person name="Banfield J.F."/>
        </authorList>
    </citation>
    <scope>NUCLEOTIDE SEQUENCE [LARGE SCALE GENOMIC DNA]</scope>
</reference>
<comment type="cofactor">
    <cofactor evidence="13">
        <name>Zn(2+)</name>
        <dbReference type="ChEBI" id="CHEBI:29105"/>
    </cofactor>
    <text evidence="13">Binds 1 zinc ion per subunit.</text>
</comment>